<dbReference type="EMBL" id="BK065158">
    <property type="protein sequence ID" value="DBA54676.1"/>
    <property type="molecule type" value="Genomic_DNA"/>
</dbReference>
<evidence type="ECO:0000313" key="2">
    <source>
        <dbReference type="EMBL" id="DBA54676.1"/>
    </source>
</evidence>
<reference evidence="2" key="1">
    <citation type="journal article" date="2024" name="ISME J.">
        <title>Pleomorphic viruses establish stable relationship with marine hyperthermophilic archaea.</title>
        <authorList>
            <person name="Baquero D.P."/>
            <person name="Bignon E.A."/>
            <person name="Krupovic M."/>
        </authorList>
    </citation>
    <scope>NUCLEOTIDE SEQUENCE</scope>
</reference>
<feature type="transmembrane region" description="Helical" evidence="1">
    <location>
        <begin position="30"/>
        <end position="48"/>
    </location>
</feature>
<gene>
    <name evidence="2" type="ORF">ThalV2_gp08</name>
</gene>
<sequence>MTDILSASPLLILIGLVVLSWFTGSKLIKVVALAVFFGVPLIQGQTALPNSLDVSQFLDFVINTVSYWLTEALDSLINYIKAKLIGSI</sequence>
<feature type="transmembrane region" description="Helical" evidence="1">
    <location>
        <begin position="6"/>
        <end position="23"/>
    </location>
</feature>
<keyword evidence="1" id="KW-0472">Membrane</keyword>
<keyword evidence="1" id="KW-1133">Transmembrane helix</keyword>
<protein>
    <submittedName>
        <fullName evidence="2">Uncharacterized protein</fullName>
    </submittedName>
</protein>
<name>A0AAT9JAR5_9VIRU</name>
<proteinExistence type="predicted"/>
<evidence type="ECO:0000256" key="1">
    <source>
        <dbReference type="SAM" id="Phobius"/>
    </source>
</evidence>
<keyword evidence="1" id="KW-0812">Transmembrane</keyword>
<organism evidence="2">
    <name type="scientific">Pleomorphic virus ThalV2</name>
    <dbReference type="NCBI Taxonomy" id="3115753"/>
    <lineage>
        <taxon>Viruses</taxon>
        <taxon>Monodnaviria</taxon>
        <taxon>Trapavirae</taxon>
        <taxon>Saleviricota</taxon>
        <taxon>Huolimaviricetes</taxon>
        <taxon>Haloruvirales</taxon>
        <taxon>Pleolipoviridae</taxon>
    </lineage>
</organism>
<accession>A0AAT9JAR5</accession>